<keyword evidence="1" id="KW-1133">Transmembrane helix</keyword>
<organism evidence="2 3">
    <name type="scientific">Actinophytocola glycyrrhizae</name>
    <dbReference type="NCBI Taxonomy" id="2044873"/>
    <lineage>
        <taxon>Bacteria</taxon>
        <taxon>Bacillati</taxon>
        <taxon>Actinomycetota</taxon>
        <taxon>Actinomycetes</taxon>
        <taxon>Pseudonocardiales</taxon>
        <taxon>Pseudonocardiaceae</taxon>
    </lineage>
</organism>
<reference evidence="3" key="1">
    <citation type="journal article" date="2019" name="Int. J. Syst. Evol. Microbiol.">
        <title>The Global Catalogue of Microorganisms (GCM) 10K type strain sequencing project: providing services to taxonomists for standard genome sequencing and annotation.</title>
        <authorList>
            <consortium name="The Broad Institute Genomics Platform"/>
            <consortium name="The Broad Institute Genome Sequencing Center for Infectious Disease"/>
            <person name="Wu L."/>
            <person name="Ma J."/>
        </authorList>
    </citation>
    <scope>NUCLEOTIDE SEQUENCE [LARGE SCALE GENOMIC DNA]</scope>
    <source>
        <strain evidence="3">ZS-22-S1</strain>
    </source>
</reference>
<name>A0ABV9S1V7_9PSEU</name>
<dbReference type="Proteomes" id="UP001595859">
    <property type="component" value="Unassembled WGS sequence"/>
</dbReference>
<dbReference type="EMBL" id="JBHSIS010000008">
    <property type="protein sequence ID" value="MFC4855605.1"/>
    <property type="molecule type" value="Genomic_DNA"/>
</dbReference>
<keyword evidence="1" id="KW-0472">Membrane</keyword>
<sequence length="205" mass="21730">MTTTLTRRKWRVPTALLVLTAVPVLAGAARLTELGSGPEATADNARFLAAPVPIVLHIVGASLYCVLGAFQFLRGPRHRVFGRAIVLCGLAGALSGIWMALVYPLPAHDSALSVALRVGFGTAMAVALVLGFLAVRWRDFAAHRAWMIRGYAIGQGAGSQAVVFGLWAAFAGAATDQLTFALLLGAGWVLNLVVAEWIIRGRETR</sequence>
<keyword evidence="1" id="KW-0812">Transmembrane</keyword>
<keyword evidence="3" id="KW-1185">Reference proteome</keyword>
<dbReference type="RefSeq" id="WP_378057567.1">
    <property type="nucleotide sequence ID" value="NZ_JBHSIS010000008.1"/>
</dbReference>
<feature type="transmembrane region" description="Helical" evidence="1">
    <location>
        <begin position="156"/>
        <end position="174"/>
    </location>
</feature>
<evidence type="ECO:0000313" key="2">
    <source>
        <dbReference type="EMBL" id="MFC4855605.1"/>
    </source>
</evidence>
<gene>
    <name evidence="2" type="ORF">ACFPCV_19010</name>
</gene>
<proteinExistence type="predicted"/>
<feature type="transmembrane region" description="Helical" evidence="1">
    <location>
        <begin position="114"/>
        <end position="135"/>
    </location>
</feature>
<dbReference type="Pfam" id="PF10067">
    <property type="entry name" value="DUF2306"/>
    <property type="match status" value="1"/>
</dbReference>
<comment type="caution">
    <text evidence="2">The sequence shown here is derived from an EMBL/GenBank/DDBJ whole genome shotgun (WGS) entry which is preliminary data.</text>
</comment>
<dbReference type="InterPro" id="IPR018750">
    <property type="entry name" value="DUF2306_membrane"/>
</dbReference>
<accession>A0ABV9S1V7</accession>
<protein>
    <submittedName>
        <fullName evidence="2">DUF2306 domain-containing protein</fullName>
    </submittedName>
</protein>
<feature type="transmembrane region" description="Helical" evidence="1">
    <location>
        <begin position="180"/>
        <end position="199"/>
    </location>
</feature>
<evidence type="ECO:0000313" key="3">
    <source>
        <dbReference type="Proteomes" id="UP001595859"/>
    </source>
</evidence>
<evidence type="ECO:0000256" key="1">
    <source>
        <dbReference type="SAM" id="Phobius"/>
    </source>
</evidence>
<feature type="transmembrane region" description="Helical" evidence="1">
    <location>
        <begin position="80"/>
        <end position="102"/>
    </location>
</feature>
<feature type="transmembrane region" description="Helical" evidence="1">
    <location>
        <begin position="52"/>
        <end position="73"/>
    </location>
</feature>